<feature type="region of interest" description="Disordered" evidence="1">
    <location>
        <begin position="29"/>
        <end position="50"/>
    </location>
</feature>
<accession>A0A931B448</accession>
<dbReference type="RefSeq" id="WP_196191754.1">
    <property type="nucleotide sequence ID" value="NZ_JADPRT010000001.1"/>
</dbReference>
<dbReference type="Proteomes" id="UP000657385">
    <property type="component" value="Unassembled WGS sequence"/>
</dbReference>
<proteinExistence type="predicted"/>
<dbReference type="EMBL" id="JADPRT010000001">
    <property type="protein sequence ID" value="MBF9066555.1"/>
    <property type="molecule type" value="Genomic_DNA"/>
</dbReference>
<comment type="caution">
    <text evidence="2">The sequence shown here is derived from an EMBL/GenBank/DDBJ whole genome shotgun (WGS) entry which is preliminary data.</text>
</comment>
<evidence type="ECO:0000313" key="2">
    <source>
        <dbReference type="EMBL" id="MBF9066555.1"/>
    </source>
</evidence>
<reference evidence="2" key="1">
    <citation type="submission" date="2020-11" db="EMBL/GenBank/DDBJ databases">
        <title>Isolation and identification of active actinomycetes.</title>
        <authorList>
            <person name="Yu B."/>
        </authorList>
    </citation>
    <scope>NUCLEOTIDE SEQUENCE</scope>
    <source>
        <strain evidence="2">NEAU-YB345</strain>
    </source>
</reference>
<organism evidence="2 3">
    <name type="scientific">Streptacidiphilus fuscans</name>
    <dbReference type="NCBI Taxonomy" id="2789292"/>
    <lineage>
        <taxon>Bacteria</taxon>
        <taxon>Bacillati</taxon>
        <taxon>Actinomycetota</taxon>
        <taxon>Actinomycetes</taxon>
        <taxon>Kitasatosporales</taxon>
        <taxon>Streptomycetaceae</taxon>
        <taxon>Streptacidiphilus</taxon>
    </lineage>
</organism>
<sequence>MSQRTHISATVLNGRIEDAKAILRNLTGKEPSSAHRIGTQTTTVGTDVPGDQTADVEEILAGVDTDIEFVVQLAQ</sequence>
<gene>
    <name evidence="2" type="ORF">I2501_00715</name>
</gene>
<name>A0A931B448_9ACTN</name>
<evidence type="ECO:0000256" key="1">
    <source>
        <dbReference type="SAM" id="MobiDB-lite"/>
    </source>
</evidence>
<dbReference type="AlphaFoldDB" id="A0A931B448"/>
<evidence type="ECO:0000313" key="3">
    <source>
        <dbReference type="Proteomes" id="UP000657385"/>
    </source>
</evidence>
<protein>
    <submittedName>
        <fullName evidence="2">Uncharacterized protein</fullName>
    </submittedName>
</protein>
<keyword evidence="3" id="KW-1185">Reference proteome</keyword>